<reference evidence="7 8" key="1">
    <citation type="submission" date="2018-08" db="EMBL/GenBank/DDBJ databases">
        <title>Genomic investigation of the strawberry pathogen Phytophthora fragariae indicates pathogenicity is determined by transcriptional variation in three key races.</title>
        <authorList>
            <person name="Adams T.M."/>
            <person name="Armitage A.D."/>
            <person name="Sobczyk M.K."/>
            <person name="Bates H.J."/>
            <person name="Dunwell J.M."/>
            <person name="Nellist C.F."/>
            <person name="Harrison R.J."/>
        </authorList>
    </citation>
    <scope>NUCLEOTIDE SEQUENCE [LARGE SCALE GENOMIC DNA]</scope>
    <source>
        <strain evidence="7 8">SCRP333</strain>
    </source>
</reference>
<protein>
    <recommendedName>
        <fullName evidence="5">RxLR effector protein</fullName>
    </recommendedName>
</protein>
<evidence type="ECO:0000256" key="2">
    <source>
        <dbReference type="ARBA" id="ARBA00010400"/>
    </source>
</evidence>
<dbReference type="Pfam" id="PF16810">
    <property type="entry name" value="RXLR"/>
    <property type="match status" value="1"/>
</dbReference>
<gene>
    <name evidence="7" type="ORF">PR003_g16584</name>
</gene>
<accession>A0A6A4EJC3</accession>
<evidence type="ECO:0000313" key="7">
    <source>
        <dbReference type="EMBL" id="KAE9325046.1"/>
    </source>
</evidence>
<comment type="caution">
    <text evidence="7">The sequence shown here is derived from an EMBL/GenBank/DDBJ whole genome shotgun (WGS) entry which is preliminary data.</text>
</comment>
<feature type="signal peptide" evidence="5">
    <location>
        <begin position="1"/>
        <end position="24"/>
    </location>
</feature>
<feature type="chain" id="PRO_5025547783" description="RxLR effector protein" evidence="5">
    <location>
        <begin position="25"/>
        <end position="162"/>
    </location>
</feature>
<dbReference type="EMBL" id="QXFT01001219">
    <property type="protein sequence ID" value="KAE9325046.1"/>
    <property type="molecule type" value="Genomic_DNA"/>
</dbReference>
<keyword evidence="8" id="KW-1185">Reference proteome</keyword>
<evidence type="ECO:0000256" key="5">
    <source>
        <dbReference type="RuleBase" id="RU367124"/>
    </source>
</evidence>
<dbReference type="AlphaFoldDB" id="A0A6A4EJC3"/>
<keyword evidence="4 5" id="KW-0732">Signal</keyword>
<evidence type="ECO:0000256" key="1">
    <source>
        <dbReference type="ARBA" id="ARBA00004613"/>
    </source>
</evidence>
<organism evidence="7 8">
    <name type="scientific">Phytophthora rubi</name>
    <dbReference type="NCBI Taxonomy" id="129364"/>
    <lineage>
        <taxon>Eukaryota</taxon>
        <taxon>Sar</taxon>
        <taxon>Stramenopiles</taxon>
        <taxon>Oomycota</taxon>
        <taxon>Peronosporomycetes</taxon>
        <taxon>Peronosporales</taxon>
        <taxon>Peronosporaceae</taxon>
        <taxon>Phytophthora</taxon>
    </lineage>
</organism>
<evidence type="ECO:0000256" key="4">
    <source>
        <dbReference type="ARBA" id="ARBA00022729"/>
    </source>
</evidence>
<comment type="similarity">
    <text evidence="2 5">Belongs to the RxLR effector family.</text>
</comment>
<evidence type="ECO:0000256" key="3">
    <source>
        <dbReference type="ARBA" id="ARBA00022525"/>
    </source>
</evidence>
<keyword evidence="3 5" id="KW-0964">Secreted</keyword>
<feature type="region of interest" description="Disordered" evidence="6">
    <location>
        <begin position="24"/>
        <end position="48"/>
    </location>
</feature>
<sequence>MRRLRWILLVALAALLSTSDTTSAFKSVKGPASRGPKDSTTGPKSWHSDDRRLLRSVINSPKPDDVDEERAGVISMLLGKFKFEYIVRKLFLHYADWRKNKFLRKMDEMYKAGMTPENLDGLYGPTKKLTLQRDFRKYYKWKKSWATQREYPQPGTVKRVLE</sequence>
<comment type="function">
    <text evidence="5">Effector that suppresses plant defense responses during pathogen infection.</text>
</comment>
<dbReference type="Proteomes" id="UP000434957">
    <property type="component" value="Unassembled WGS sequence"/>
</dbReference>
<comment type="domain">
    <text evidence="5">The RxLR-dEER motif acts to carry the protein into the host cell cytoplasm through binding to cell surface phosphatidylinositol-3-phosphate.</text>
</comment>
<evidence type="ECO:0000313" key="8">
    <source>
        <dbReference type="Proteomes" id="UP000434957"/>
    </source>
</evidence>
<comment type="subcellular location">
    <subcellularLocation>
        <location evidence="1 5">Secreted</location>
    </subcellularLocation>
</comment>
<proteinExistence type="inferred from homology"/>
<evidence type="ECO:0000256" key="6">
    <source>
        <dbReference type="SAM" id="MobiDB-lite"/>
    </source>
</evidence>
<name>A0A6A4EJC3_9STRA</name>
<dbReference type="InterPro" id="IPR031825">
    <property type="entry name" value="RXLR"/>
</dbReference>